<sequence>MSLKHLLVVGLGALSASAAAQDHSNHGTHTPATADTPYQMQGSGAGHHDPMFLFLQADRLETQFHDGEETLVWDTNAWYGGDLNKLWIKSEGELSLSGGEFEEAEVQALWSHAISTYFDLQTGLRYDIAGKDRVHAAFGVMGLAPYWFEVDAMAYVSDKGDITATVELEYELLLTQRLILQPRAELAFSAQHVPDAGLGKGLTGLDTGIRLRYEIIREFAPYVGIEWQKRFGATADMMRRDGEDPNRMVLVAGIRAWF</sequence>
<dbReference type="Pfam" id="PF05275">
    <property type="entry name" value="CopB"/>
    <property type="match status" value="1"/>
</dbReference>
<name>A0AAE9XTY3_9PROT</name>
<dbReference type="EMBL" id="CP116805">
    <property type="protein sequence ID" value="WCL53373.1"/>
    <property type="molecule type" value="Genomic_DNA"/>
</dbReference>
<dbReference type="InterPro" id="IPR007939">
    <property type="entry name" value="Cu-R_B_prcur"/>
</dbReference>
<feature type="region of interest" description="Disordered" evidence="1">
    <location>
        <begin position="20"/>
        <end position="44"/>
    </location>
</feature>
<evidence type="ECO:0000313" key="3">
    <source>
        <dbReference type="EMBL" id="WCL53373.1"/>
    </source>
</evidence>
<dbReference type="RefSeq" id="WP_289502885.1">
    <property type="nucleotide sequence ID" value="NZ_CP116805.1"/>
</dbReference>
<evidence type="ECO:0000256" key="1">
    <source>
        <dbReference type="SAM" id="MobiDB-lite"/>
    </source>
</evidence>
<dbReference type="AlphaFoldDB" id="A0AAE9XTY3"/>
<dbReference type="KEGG" id="gso:PH603_12575"/>
<gene>
    <name evidence="3" type="ORF">PH603_12575</name>
</gene>
<dbReference type="GO" id="GO:0006878">
    <property type="term" value="P:intracellular copper ion homeostasis"/>
    <property type="evidence" value="ECO:0007669"/>
    <property type="project" value="InterPro"/>
</dbReference>
<evidence type="ECO:0000256" key="2">
    <source>
        <dbReference type="SAM" id="SignalP"/>
    </source>
</evidence>
<dbReference type="GO" id="GO:0005507">
    <property type="term" value="F:copper ion binding"/>
    <property type="evidence" value="ECO:0007669"/>
    <property type="project" value="InterPro"/>
</dbReference>
<evidence type="ECO:0000313" key="4">
    <source>
        <dbReference type="Proteomes" id="UP001217500"/>
    </source>
</evidence>
<dbReference type="GO" id="GO:0009279">
    <property type="term" value="C:cell outer membrane"/>
    <property type="evidence" value="ECO:0007669"/>
    <property type="project" value="InterPro"/>
</dbReference>
<feature type="signal peptide" evidence="2">
    <location>
        <begin position="1"/>
        <end position="20"/>
    </location>
</feature>
<keyword evidence="2" id="KW-0732">Signal</keyword>
<keyword evidence="4" id="KW-1185">Reference proteome</keyword>
<proteinExistence type="predicted"/>
<accession>A0AAE9XTY3</accession>
<reference evidence="3" key="1">
    <citation type="submission" date="2023-01" db="EMBL/GenBank/DDBJ databases">
        <title>The genome sequence of Kordiimonadaceae bacterium 6D33.</title>
        <authorList>
            <person name="Liu Y."/>
        </authorList>
    </citation>
    <scope>NUCLEOTIDE SEQUENCE</scope>
    <source>
        <strain evidence="3">6D33</strain>
    </source>
</reference>
<organism evidence="3 4">
    <name type="scientific">Gimibacter soli</name>
    <dbReference type="NCBI Taxonomy" id="3024400"/>
    <lineage>
        <taxon>Bacteria</taxon>
        <taxon>Pseudomonadati</taxon>
        <taxon>Pseudomonadota</taxon>
        <taxon>Alphaproteobacteria</taxon>
        <taxon>Kordiimonadales</taxon>
        <taxon>Temperatibacteraceae</taxon>
        <taxon>Gimibacter</taxon>
    </lineage>
</organism>
<protein>
    <submittedName>
        <fullName evidence="3">Copper resistance protein B</fullName>
    </submittedName>
</protein>
<feature type="chain" id="PRO_5042219131" evidence="2">
    <location>
        <begin position="21"/>
        <end position="258"/>
    </location>
</feature>
<feature type="compositionally biased region" description="Polar residues" evidence="1">
    <location>
        <begin position="27"/>
        <end position="42"/>
    </location>
</feature>
<dbReference type="Proteomes" id="UP001217500">
    <property type="component" value="Chromosome"/>
</dbReference>